<evidence type="ECO:0000256" key="6">
    <source>
        <dbReference type="ARBA" id="ARBA00023034"/>
    </source>
</evidence>
<keyword evidence="2 9" id="KW-0813">Transport</keyword>
<comment type="similarity">
    <text evidence="1 9">Belongs to the adaptor complexes medium subunit family. Delta-COP subfamily.</text>
</comment>
<dbReference type="InterPro" id="IPR027059">
    <property type="entry name" value="Coatomer_dsu"/>
</dbReference>
<evidence type="ECO:0000256" key="5">
    <source>
        <dbReference type="ARBA" id="ARBA00022927"/>
    </source>
</evidence>
<dbReference type="InterPro" id="IPR036168">
    <property type="entry name" value="AP2_Mu_C_sf"/>
</dbReference>
<comment type="caution">
    <text evidence="13">The sequence shown here is derived from an EMBL/GenBank/DDBJ whole genome shotgun (WGS) entry which is preliminary data.</text>
</comment>
<dbReference type="InterPro" id="IPR022775">
    <property type="entry name" value="AP_mu_sigma_su"/>
</dbReference>
<dbReference type="SUPFAM" id="SSF64356">
    <property type="entry name" value="SNARE-like"/>
    <property type="match status" value="1"/>
</dbReference>
<keyword evidence="7 9" id="KW-0472">Membrane</keyword>
<comment type="subcellular location">
    <subcellularLocation>
        <location evidence="9 10">Cytoplasm</location>
    </subcellularLocation>
    <subcellularLocation>
        <location evidence="9 10">Cytoplasmic vesicle</location>
        <location evidence="9 10">COPI-coated vesicle membrane</location>
        <topology evidence="9 10">Peripheral membrane protein</topology>
        <orientation evidence="9 10">Cytoplasmic side</orientation>
    </subcellularLocation>
    <subcellularLocation>
        <location evidence="9 10">Golgi apparatus membrane</location>
        <topology evidence="9 10">Peripheral membrane protein</topology>
        <orientation evidence="9 10">Cytoplasmic side</orientation>
    </subcellularLocation>
</comment>
<dbReference type="CDD" id="cd09254">
    <property type="entry name" value="AP_delta-COPI_MHD"/>
    <property type="match status" value="1"/>
</dbReference>
<dbReference type="Pfam" id="PF00928">
    <property type="entry name" value="Adap_comp_sub"/>
    <property type="match status" value="1"/>
</dbReference>
<reference evidence="13 14" key="1">
    <citation type="submission" date="2024-02" db="EMBL/GenBank/DDBJ databases">
        <title>Discinaceae phylogenomics.</title>
        <authorList>
            <person name="Dirks A.C."/>
            <person name="James T.Y."/>
        </authorList>
    </citation>
    <scope>NUCLEOTIDE SEQUENCE [LARGE SCALE GENOMIC DNA]</scope>
    <source>
        <strain evidence="13 14">ACD0624</strain>
    </source>
</reference>
<evidence type="ECO:0000256" key="4">
    <source>
        <dbReference type="ARBA" id="ARBA00022892"/>
    </source>
</evidence>
<evidence type="ECO:0000256" key="3">
    <source>
        <dbReference type="ARBA" id="ARBA00022490"/>
    </source>
</evidence>
<dbReference type="InterPro" id="IPR028565">
    <property type="entry name" value="MHD"/>
</dbReference>
<accession>A0ABR3GYA6</accession>
<evidence type="ECO:0000256" key="1">
    <source>
        <dbReference type="ARBA" id="ARBA00010516"/>
    </source>
</evidence>
<dbReference type="CDD" id="cd14830">
    <property type="entry name" value="Delta_COP_N"/>
    <property type="match status" value="1"/>
</dbReference>
<proteinExistence type="inferred from homology"/>
<keyword evidence="6 9" id="KW-0333">Golgi apparatus</keyword>
<dbReference type="SUPFAM" id="SSF49447">
    <property type="entry name" value="Second domain of Mu2 adaptin subunit (ap50) of ap2 adaptor"/>
    <property type="match status" value="1"/>
</dbReference>
<dbReference type="EMBL" id="JBBBZM010000001">
    <property type="protein sequence ID" value="KAL0640863.1"/>
    <property type="molecule type" value="Genomic_DNA"/>
</dbReference>
<evidence type="ECO:0000256" key="2">
    <source>
        <dbReference type="ARBA" id="ARBA00022448"/>
    </source>
</evidence>
<sequence length="538" mass="60192">MVYRLCSQLQFVPEGARPCSRGNSESEQLLEAPGVRKTKELISRDRMPRSRIEGLLASFPKLTDTGTQHTTIETENVRYVYQLLDELYLVLITNKQSNILQDIDSLHLFAQVVSSICKSLDEREILKNSFELLSAFDEVVSLGYRENLGLQQIKTFLEMESHEERIQEIIARNKEFEATEERKRKSKQLDLQRKEMSRNPTGMGSGGMGSSGRSSTPRTPQFPTYNPPSKPTSDSYDSYEAEKKKPFSSAPKGKGMQLGRKSKTTDMFERVRGELGADAEERVPLVSSTPVHESPTRASFSSDRKAVQVVISEQISASLNREGGSKSFEVKGDLQLRILDPSLSKVKLNVTAEHPDAQFRTHPKVDKALFSSQSIIQLKDQGSGFPVNQQIGVLRWRTTTGEAPLAFTIWVNQGPSHGKYTVTVEYELAAADTLRDVVVSIPFRRDEPTISSMDEVYEVSGDSLDWTVPSISEDNATGSFEFEAEAEEDSEFFPMTVKFRKEKPVVPVDVLGVTLVEMGESLDFSKDIKVVADSYVIS</sequence>
<evidence type="ECO:0000259" key="12">
    <source>
        <dbReference type="PROSITE" id="PS51072"/>
    </source>
</evidence>
<keyword evidence="14" id="KW-1185">Reference proteome</keyword>
<feature type="domain" description="MHD" evidence="12">
    <location>
        <begin position="304"/>
        <end position="538"/>
    </location>
</feature>
<keyword evidence="5 9" id="KW-0653">Protein transport</keyword>
<dbReference type="Gene3D" id="2.60.40.1170">
    <property type="entry name" value="Mu homology domain, subdomain B"/>
    <property type="match status" value="2"/>
</dbReference>
<feature type="compositionally biased region" description="Basic and acidic residues" evidence="11">
    <location>
        <begin position="177"/>
        <end position="197"/>
    </location>
</feature>
<dbReference type="PANTHER" id="PTHR10121:SF0">
    <property type="entry name" value="COATOMER SUBUNIT DELTA"/>
    <property type="match status" value="1"/>
</dbReference>
<dbReference type="Pfam" id="PF01217">
    <property type="entry name" value="Clat_adaptor_s"/>
    <property type="match status" value="1"/>
</dbReference>
<organism evidence="13 14">
    <name type="scientific">Discina gigas</name>
    <dbReference type="NCBI Taxonomy" id="1032678"/>
    <lineage>
        <taxon>Eukaryota</taxon>
        <taxon>Fungi</taxon>
        <taxon>Dikarya</taxon>
        <taxon>Ascomycota</taxon>
        <taxon>Pezizomycotina</taxon>
        <taxon>Pezizomycetes</taxon>
        <taxon>Pezizales</taxon>
        <taxon>Discinaceae</taxon>
        <taxon>Discina</taxon>
    </lineage>
</organism>
<evidence type="ECO:0000256" key="9">
    <source>
        <dbReference type="RuleBase" id="RU364018"/>
    </source>
</evidence>
<dbReference type="Proteomes" id="UP001447188">
    <property type="component" value="Unassembled WGS sequence"/>
</dbReference>
<gene>
    <name evidence="13" type="primary">RET2_1</name>
    <name evidence="13" type="ORF">Q9L58_000170</name>
</gene>
<evidence type="ECO:0000256" key="7">
    <source>
        <dbReference type="ARBA" id="ARBA00023136"/>
    </source>
</evidence>
<name>A0ABR3GYA6_9PEZI</name>
<evidence type="ECO:0000256" key="10">
    <source>
        <dbReference type="RuleBase" id="RU366052"/>
    </source>
</evidence>
<evidence type="ECO:0000313" key="14">
    <source>
        <dbReference type="Proteomes" id="UP001447188"/>
    </source>
</evidence>
<dbReference type="PROSITE" id="PS51072">
    <property type="entry name" value="MHD"/>
    <property type="match status" value="1"/>
</dbReference>
<comment type="subunit">
    <text evidence="9">Oligomeric complex that consists of at least the alpha, beta, beta', gamma, delta, epsilon and zeta subunits.</text>
</comment>
<keyword evidence="4 9" id="KW-0931">ER-Golgi transport</keyword>
<keyword evidence="3 9" id="KW-0963">Cytoplasm</keyword>
<dbReference type="InterPro" id="IPR011012">
    <property type="entry name" value="Longin-like_dom_sf"/>
</dbReference>
<feature type="region of interest" description="Disordered" evidence="11">
    <location>
        <begin position="177"/>
        <end position="263"/>
    </location>
</feature>
<protein>
    <recommendedName>
        <fullName evidence="9">Coatomer subunit delta</fullName>
    </recommendedName>
</protein>
<dbReference type="PANTHER" id="PTHR10121">
    <property type="entry name" value="COATOMER SUBUNIT DELTA"/>
    <property type="match status" value="1"/>
</dbReference>
<evidence type="ECO:0000313" key="13">
    <source>
        <dbReference type="EMBL" id="KAL0640863.1"/>
    </source>
</evidence>
<keyword evidence="8 9" id="KW-0968">Cytoplasmic vesicle</keyword>
<comment type="function">
    <text evidence="9">The coatomer is a cytosolic protein complex that binds to dilysine motifs and reversibly associates with Golgi non-clathrin-coated vesicles, which further mediate biosynthetic protein transport from the ER, via the Golgi up to the trans Golgi network. Coatomer complex is required for budding from Golgi membranes, and is essential for the retrograde Golgi-to-ER transport of dilysine-tagged proteins.</text>
</comment>
<evidence type="ECO:0000256" key="8">
    <source>
        <dbReference type="ARBA" id="ARBA00023329"/>
    </source>
</evidence>
<evidence type="ECO:0000256" key="11">
    <source>
        <dbReference type="SAM" id="MobiDB-lite"/>
    </source>
</evidence>
<dbReference type="Gene3D" id="3.30.450.60">
    <property type="match status" value="1"/>
</dbReference>